<dbReference type="Proteomes" id="UP000270094">
    <property type="component" value="Unassembled WGS sequence"/>
</dbReference>
<evidence type="ECO:0000313" key="3">
    <source>
        <dbReference type="Proteomes" id="UP000270094"/>
    </source>
</evidence>
<reference evidence="2 3" key="1">
    <citation type="submission" date="2018-11" db="EMBL/GenBank/DDBJ databases">
        <authorList>
            <consortium name="Pathogen Informatics"/>
        </authorList>
    </citation>
    <scope>NUCLEOTIDE SEQUENCE [LARGE SCALE GENOMIC DNA]</scope>
</reference>
<dbReference type="EMBL" id="UYYB01129287">
    <property type="protein sequence ID" value="VDM84320.1"/>
    <property type="molecule type" value="Genomic_DNA"/>
</dbReference>
<feature type="region of interest" description="Disordered" evidence="1">
    <location>
        <begin position="1"/>
        <end position="20"/>
    </location>
</feature>
<name>A0A3P7JFD9_STRVU</name>
<dbReference type="AlphaFoldDB" id="A0A3P7JFD9"/>
<evidence type="ECO:0000256" key="1">
    <source>
        <dbReference type="SAM" id="MobiDB-lite"/>
    </source>
</evidence>
<keyword evidence="3" id="KW-1185">Reference proteome</keyword>
<accession>A0A3P7JFD9</accession>
<evidence type="ECO:0000313" key="2">
    <source>
        <dbReference type="EMBL" id="VDM84320.1"/>
    </source>
</evidence>
<gene>
    <name evidence="2" type="ORF">SVUK_LOCUS19318</name>
</gene>
<organism evidence="2 3">
    <name type="scientific">Strongylus vulgaris</name>
    <name type="common">Blood worm</name>
    <dbReference type="NCBI Taxonomy" id="40348"/>
    <lineage>
        <taxon>Eukaryota</taxon>
        <taxon>Metazoa</taxon>
        <taxon>Ecdysozoa</taxon>
        <taxon>Nematoda</taxon>
        <taxon>Chromadorea</taxon>
        <taxon>Rhabditida</taxon>
        <taxon>Rhabditina</taxon>
        <taxon>Rhabditomorpha</taxon>
        <taxon>Strongyloidea</taxon>
        <taxon>Strongylidae</taxon>
        <taxon>Strongylus</taxon>
    </lineage>
</organism>
<proteinExistence type="predicted"/>
<protein>
    <submittedName>
        <fullName evidence="2">Uncharacterized protein</fullName>
    </submittedName>
</protein>
<feature type="non-terminal residue" evidence="2">
    <location>
        <position position="83"/>
    </location>
</feature>
<sequence length="83" mass="9445">MFFIVSPEPKTTPPVTPKPTTIAPEPLEELKCLFVGDMFNFAVYREKYDKEVAFISSLGDYFFANKAIKPMAGVWAYGWTNFP</sequence>